<protein>
    <recommendedName>
        <fullName evidence="2">Antitoxin</fullName>
    </recommendedName>
</protein>
<dbReference type="NCBIfam" id="TIGR01552">
    <property type="entry name" value="phd_fam"/>
    <property type="match status" value="1"/>
</dbReference>
<dbReference type="SUPFAM" id="SSF143120">
    <property type="entry name" value="YefM-like"/>
    <property type="match status" value="1"/>
</dbReference>
<evidence type="ECO:0000313" key="4">
    <source>
        <dbReference type="Proteomes" id="UP000254889"/>
    </source>
</evidence>
<comment type="similarity">
    <text evidence="1 2">Belongs to the phD/YefM antitoxin family.</text>
</comment>
<dbReference type="KEGG" id="ptaw:DW352_10210"/>
<dbReference type="PANTHER" id="PTHR35377:SF8">
    <property type="entry name" value="ANTITOXIN VAPB22"/>
    <property type="match status" value="1"/>
</dbReference>
<dbReference type="AlphaFoldDB" id="A0A345ZVA3"/>
<comment type="function">
    <text evidence="2">Antitoxin component of a type II toxin-antitoxin (TA) system.</text>
</comment>
<dbReference type="InterPro" id="IPR051416">
    <property type="entry name" value="phD-YefM_TA_antitoxins"/>
</dbReference>
<dbReference type="Proteomes" id="UP000254889">
    <property type="component" value="Chromosome"/>
</dbReference>
<accession>A0A345ZVA3</accession>
<dbReference type="PANTHER" id="PTHR35377">
    <property type="entry name" value="ANTITOXIN VAPB49-RELATED-RELATED"/>
    <property type="match status" value="1"/>
</dbReference>
<evidence type="ECO:0000313" key="3">
    <source>
        <dbReference type="EMBL" id="AXK80850.1"/>
    </source>
</evidence>
<gene>
    <name evidence="3" type="ORF">DW352_10210</name>
</gene>
<dbReference type="InterPro" id="IPR036165">
    <property type="entry name" value="YefM-like_sf"/>
</dbReference>
<evidence type="ECO:0000256" key="2">
    <source>
        <dbReference type="RuleBase" id="RU362080"/>
    </source>
</evidence>
<dbReference type="InterPro" id="IPR006442">
    <property type="entry name" value="Antitoxin_Phd/YefM"/>
</dbReference>
<evidence type="ECO:0000256" key="1">
    <source>
        <dbReference type="ARBA" id="ARBA00009981"/>
    </source>
</evidence>
<sequence>MKHVGMFEAKTNLSALVEEVEKGGQVVITRHGKPVAKLVRAEPELTPEEVEERRKAIKGLRALSREINIQATPEEIKSWINEGRH</sequence>
<dbReference type="Pfam" id="PF02604">
    <property type="entry name" value="PhdYeFM_antitox"/>
    <property type="match status" value="1"/>
</dbReference>
<reference evidence="3 4" key="1">
    <citation type="submission" date="2018-07" db="EMBL/GenBank/DDBJ databases">
        <authorList>
            <person name="Quirk P.G."/>
            <person name="Krulwich T.A."/>
        </authorList>
    </citation>
    <scope>NUCLEOTIDE SEQUENCE [LARGE SCALE GENOMIC DNA]</scope>
    <source>
        <strain evidence="3 4">CC-BB4</strain>
    </source>
</reference>
<dbReference type="Gene3D" id="3.40.1620.10">
    <property type="entry name" value="YefM-like domain"/>
    <property type="match status" value="1"/>
</dbReference>
<dbReference type="OrthoDB" id="9800503at2"/>
<proteinExistence type="inferred from homology"/>
<dbReference type="EMBL" id="CP031417">
    <property type="protein sequence ID" value="AXK80850.1"/>
    <property type="molecule type" value="Genomic_DNA"/>
</dbReference>
<keyword evidence="4" id="KW-1185">Reference proteome</keyword>
<organism evidence="3 4">
    <name type="scientific">Pseudolabrys taiwanensis</name>
    <dbReference type="NCBI Taxonomy" id="331696"/>
    <lineage>
        <taxon>Bacteria</taxon>
        <taxon>Pseudomonadati</taxon>
        <taxon>Pseudomonadota</taxon>
        <taxon>Alphaproteobacteria</taxon>
        <taxon>Hyphomicrobiales</taxon>
        <taxon>Xanthobacteraceae</taxon>
        <taxon>Pseudolabrys</taxon>
    </lineage>
</organism>
<name>A0A345ZVA3_9HYPH</name>